<feature type="chain" id="PRO_5038008856" description="Pectinesterase" evidence="4">
    <location>
        <begin position="30"/>
        <end position="364"/>
    </location>
</feature>
<dbReference type="CDD" id="cd00161">
    <property type="entry name" value="beta-trefoil_Ricin-like"/>
    <property type="match status" value="1"/>
</dbReference>
<dbReference type="AlphaFoldDB" id="A0A919K498"/>
<evidence type="ECO:0000256" key="3">
    <source>
        <dbReference type="ARBA" id="ARBA00023085"/>
    </source>
</evidence>
<dbReference type="GO" id="GO:0030599">
    <property type="term" value="F:pectinesterase activity"/>
    <property type="evidence" value="ECO:0007669"/>
    <property type="project" value="InterPro"/>
</dbReference>
<dbReference type="InterPro" id="IPR012334">
    <property type="entry name" value="Pectin_lyas_fold"/>
</dbReference>
<dbReference type="Pfam" id="PF01095">
    <property type="entry name" value="Pectinesterase"/>
    <property type="match status" value="1"/>
</dbReference>
<dbReference type="InterPro" id="IPR011050">
    <property type="entry name" value="Pectin_lyase_fold/virulence"/>
</dbReference>
<dbReference type="Proteomes" id="UP000636960">
    <property type="component" value="Unassembled WGS sequence"/>
</dbReference>
<evidence type="ECO:0000313" key="7">
    <source>
        <dbReference type="EMBL" id="GIE99913.1"/>
    </source>
</evidence>
<reference evidence="7" key="1">
    <citation type="submission" date="2021-01" db="EMBL/GenBank/DDBJ databases">
        <title>Whole genome shotgun sequence of Actinoplanes rishiriensis NBRC 108556.</title>
        <authorList>
            <person name="Komaki H."/>
            <person name="Tamura T."/>
        </authorList>
    </citation>
    <scope>NUCLEOTIDE SEQUENCE</scope>
    <source>
        <strain evidence="7">NBRC 108556</strain>
    </source>
</reference>
<dbReference type="SUPFAM" id="SSF51126">
    <property type="entry name" value="Pectin lyase-like"/>
    <property type="match status" value="1"/>
</dbReference>
<dbReference type="InterPro" id="IPR000772">
    <property type="entry name" value="Ricin_B_lectin"/>
</dbReference>
<dbReference type="RefSeq" id="WP_203787072.1">
    <property type="nucleotide sequence ID" value="NZ_BOMV01000077.1"/>
</dbReference>
<dbReference type="Pfam" id="PF00652">
    <property type="entry name" value="Ricin_B_lectin"/>
    <property type="match status" value="1"/>
</dbReference>
<dbReference type="EMBL" id="BOMV01000077">
    <property type="protein sequence ID" value="GIE99913.1"/>
    <property type="molecule type" value="Genomic_DNA"/>
</dbReference>
<evidence type="ECO:0000256" key="2">
    <source>
        <dbReference type="ARBA" id="ARBA00022801"/>
    </source>
</evidence>
<evidence type="ECO:0000256" key="1">
    <source>
        <dbReference type="ARBA" id="ARBA00008891"/>
    </source>
</evidence>
<proteinExistence type="inferred from homology"/>
<keyword evidence="3" id="KW-0063">Aspartyl esterase</keyword>
<dbReference type="GO" id="GO:0042545">
    <property type="term" value="P:cell wall modification"/>
    <property type="evidence" value="ECO:0007669"/>
    <property type="project" value="InterPro"/>
</dbReference>
<keyword evidence="4" id="KW-0732">Signal</keyword>
<dbReference type="InterPro" id="IPR035992">
    <property type="entry name" value="Ricin_B-like_lectins"/>
</dbReference>
<comment type="caution">
    <text evidence="7">The sequence shown here is derived from an EMBL/GenBank/DDBJ whole genome shotgun (WGS) entry which is preliminary data.</text>
</comment>
<evidence type="ECO:0000259" key="5">
    <source>
        <dbReference type="Pfam" id="PF00652"/>
    </source>
</evidence>
<keyword evidence="8" id="KW-1185">Reference proteome</keyword>
<protein>
    <recommendedName>
        <fullName evidence="9">Pectinesterase</fullName>
    </recommendedName>
</protein>
<dbReference type="GO" id="GO:0009279">
    <property type="term" value="C:cell outer membrane"/>
    <property type="evidence" value="ECO:0007669"/>
    <property type="project" value="TreeGrafter"/>
</dbReference>
<dbReference type="PANTHER" id="PTHR31321">
    <property type="entry name" value="ACYL-COA THIOESTER HYDROLASE YBHC-RELATED"/>
    <property type="match status" value="1"/>
</dbReference>
<accession>A0A919K498</accession>
<sequence>MRFTRSWAWPAAAAVAAGLVVVAGWPAQAAVAAAAGGTYTMAVAASGKCVQSPDGTAGTQLYQSTCTGAANQVWTFGASTAAAGKYLVRNGNLCMTDKDASTAGNNPIVQQACSDIAQTQWAFNQIAWPTAPTTSPPTGTQPTVAKDGTGAYTTVQAAINAVPAGNTTRRVITIKAGTYREQIKVPADKPFITLQGLGPAAAQTTIVFNRHQGGYGATGSATAWILGKDFAAGNLTFSNDFDENSNASGHQALAMFMDGDRAVFSNTRFLGDQDTLRVEDGNRAYFVNTYVEGTVDFIYSGGTAVFNACQIYEKRASGGPITAASTPTGVNYGFLFYRPRLTDAQAANYTPQKYLAGSDGWNPL</sequence>
<feature type="signal peptide" evidence="4">
    <location>
        <begin position="1"/>
        <end position="29"/>
    </location>
</feature>
<dbReference type="PANTHER" id="PTHR31321:SF57">
    <property type="entry name" value="PECTINESTERASE 53-RELATED"/>
    <property type="match status" value="1"/>
</dbReference>
<evidence type="ECO:0000256" key="4">
    <source>
        <dbReference type="SAM" id="SignalP"/>
    </source>
</evidence>
<name>A0A919K498_9ACTN</name>
<organism evidence="7 8">
    <name type="scientific">Paractinoplanes rishiriensis</name>
    <dbReference type="NCBI Taxonomy" id="1050105"/>
    <lineage>
        <taxon>Bacteria</taxon>
        <taxon>Bacillati</taxon>
        <taxon>Actinomycetota</taxon>
        <taxon>Actinomycetes</taxon>
        <taxon>Micromonosporales</taxon>
        <taxon>Micromonosporaceae</taxon>
        <taxon>Paractinoplanes</taxon>
    </lineage>
</organism>
<feature type="domain" description="Pectinesterase catalytic" evidence="6">
    <location>
        <begin position="143"/>
        <end position="323"/>
    </location>
</feature>
<comment type="similarity">
    <text evidence="1">Belongs to the pectinesterase family.</text>
</comment>
<dbReference type="InterPro" id="IPR000070">
    <property type="entry name" value="Pectinesterase_cat"/>
</dbReference>
<dbReference type="Gene3D" id="2.160.20.10">
    <property type="entry name" value="Single-stranded right-handed beta-helix, Pectin lyase-like"/>
    <property type="match status" value="1"/>
</dbReference>
<evidence type="ECO:0008006" key="9">
    <source>
        <dbReference type="Google" id="ProtNLM"/>
    </source>
</evidence>
<dbReference type="Gene3D" id="2.80.10.50">
    <property type="match status" value="1"/>
</dbReference>
<dbReference type="SUPFAM" id="SSF50370">
    <property type="entry name" value="Ricin B-like lectins"/>
    <property type="match status" value="1"/>
</dbReference>
<keyword evidence="2" id="KW-0378">Hydrolase</keyword>
<evidence type="ECO:0000259" key="6">
    <source>
        <dbReference type="Pfam" id="PF01095"/>
    </source>
</evidence>
<evidence type="ECO:0000313" key="8">
    <source>
        <dbReference type="Proteomes" id="UP000636960"/>
    </source>
</evidence>
<feature type="domain" description="Ricin B lectin" evidence="5">
    <location>
        <begin position="42"/>
        <end position="124"/>
    </location>
</feature>
<gene>
    <name evidence="7" type="ORF">Ari01nite_73780</name>
</gene>
<dbReference type="PROSITE" id="PS50231">
    <property type="entry name" value="RICIN_B_LECTIN"/>
    <property type="match status" value="1"/>
</dbReference>